<sequence length="305" mass="32643">MRGREEAIASVEPAPGQGFEKWMGFLSGFVAPLTVVTALLFYFGYVSTREFFLYFGIDVDLIGLGSQEFVMRSPGALFIPVMVLLLLSAGLLVGHRMLRRRLVEEPVAVAGRVVATIAWSGIGLVLGGLLVAFLGPVLADGGVAQLITPVLLAVGAGLCAYAASTARARGASLSRTVVVLLVLVMVAGTFWATATVAQWWGRGQARAVASDFTVLPAVVLDTRERLAPGNDAITFHELDVPDADGGATYGFRYFGLRLLAQGDGRLYLVPDRWSPNASTIVVPYDDVRVRFRFVPDADPPSGSRR</sequence>
<protein>
    <recommendedName>
        <fullName evidence="4">DUF5671 domain-containing protein</fullName>
    </recommendedName>
</protein>
<feature type="transmembrane region" description="Helical" evidence="1">
    <location>
        <begin position="146"/>
        <end position="164"/>
    </location>
</feature>
<accession>A0ABP7A661</accession>
<keyword evidence="1" id="KW-0472">Membrane</keyword>
<organism evidence="2 3">
    <name type="scientific">Microbacterium awajiense</name>
    <dbReference type="NCBI Taxonomy" id="415214"/>
    <lineage>
        <taxon>Bacteria</taxon>
        <taxon>Bacillati</taxon>
        <taxon>Actinomycetota</taxon>
        <taxon>Actinomycetes</taxon>
        <taxon>Micrococcales</taxon>
        <taxon>Microbacteriaceae</taxon>
        <taxon>Microbacterium</taxon>
    </lineage>
</organism>
<feature type="transmembrane region" description="Helical" evidence="1">
    <location>
        <begin position="176"/>
        <end position="200"/>
    </location>
</feature>
<proteinExistence type="predicted"/>
<comment type="caution">
    <text evidence="2">The sequence shown here is derived from an EMBL/GenBank/DDBJ whole genome shotgun (WGS) entry which is preliminary data.</text>
</comment>
<keyword evidence="1" id="KW-0812">Transmembrane</keyword>
<dbReference type="Proteomes" id="UP001501697">
    <property type="component" value="Unassembled WGS sequence"/>
</dbReference>
<evidence type="ECO:0008006" key="4">
    <source>
        <dbReference type="Google" id="ProtNLM"/>
    </source>
</evidence>
<gene>
    <name evidence="2" type="ORF">GCM10022200_05000</name>
</gene>
<feature type="transmembrane region" description="Helical" evidence="1">
    <location>
        <begin position="76"/>
        <end position="93"/>
    </location>
</feature>
<feature type="transmembrane region" description="Helical" evidence="1">
    <location>
        <begin position="22"/>
        <end position="44"/>
    </location>
</feature>
<evidence type="ECO:0000256" key="1">
    <source>
        <dbReference type="SAM" id="Phobius"/>
    </source>
</evidence>
<keyword evidence="1" id="KW-1133">Transmembrane helix</keyword>
<evidence type="ECO:0000313" key="3">
    <source>
        <dbReference type="Proteomes" id="UP001501697"/>
    </source>
</evidence>
<reference evidence="3" key="1">
    <citation type="journal article" date="2019" name="Int. J. Syst. Evol. Microbiol.">
        <title>The Global Catalogue of Microorganisms (GCM) 10K type strain sequencing project: providing services to taxonomists for standard genome sequencing and annotation.</title>
        <authorList>
            <consortium name="The Broad Institute Genomics Platform"/>
            <consortium name="The Broad Institute Genome Sequencing Center for Infectious Disease"/>
            <person name="Wu L."/>
            <person name="Ma J."/>
        </authorList>
    </citation>
    <scope>NUCLEOTIDE SEQUENCE [LARGE SCALE GENOMIC DNA]</scope>
    <source>
        <strain evidence="3">JCM 16544</strain>
    </source>
</reference>
<keyword evidence="3" id="KW-1185">Reference proteome</keyword>
<dbReference type="EMBL" id="BAAAYU010000001">
    <property type="protein sequence ID" value="GAA3625647.1"/>
    <property type="molecule type" value="Genomic_DNA"/>
</dbReference>
<feature type="transmembrane region" description="Helical" evidence="1">
    <location>
        <begin position="113"/>
        <end position="134"/>
    </location>
</feature>
<name>A0ABP7A661_9MICO</name>
<evidence type="ECO:0000313" key="2">
    <source>
        <dbReference type="EMBL" id="GAA3625647.1"/>
    </source>
</evidence>